<evidence type="ECO:0000313" key="4">
    <source>
        <dbReference type="Proteomes" id="UP001345691"/>
    </source>
</evidence>
<dbReference type="Pfam" id="PF08508">
    <property type="entry name" value="DUF1746"/>
    <property type="match status" value="1"/>
</dbReference>
<feature type="compositionally biased region" description="Basic and acidic residues" evidence="1">
    <location>
        <begin position="162"/>
        <end position="171"/>
    </location>
</feature>
<sequence length="250" mass="27429">MNNDILASSPVERGLRARHEKTDHIESFLRTLDGLIFLQVGILYLCDNLTFLLILRAVSQVVHVQYRPPGTTQLTPVIFVNVVCFVTHLLNATTGTKPLHGGLIVDFVGEVASSRWRLLSLDLVISGLQMLMLVLGYEKQILSGVVQPPAEAPQQDIEAEEEGRLRSRDGADETADVIELQNLSPAGAEDGRPRKQKQRETPEEDDDLVVLDMKTSLGVLLKRPLPTTSPASPTMANVLARIAAARARPT</sequence>
<evidence type="ECO:0000256" key="1">
    <source>
        <dbReference type="SAM" id="MobiDB-lite"/>
    </source>
</evidence>
<evidence type="ECO:0000313" key="3">
    <source>
        <dbReference type="EMBL" id="KAK5066815.1"/>
    </source>
</evidence>
<dbReference type="InterPro" id="IPR038967">
    <property type="entry name" value="Dsc4-like"/>
</dbReference>
<evidence type="ECO:0000259" key="2">
    <source>
        <dbReference type="Pfam" id="PF08508"/>
    </source>
</evidence>
<proteinExistence type="predicted"/>
<gene>
    <name evidence="3" type="ORF">LTR69_002163</name>
</gene>
<feature type="region of interest" description="Disordered" evidence="1">
    <location>
        <begin position="149"/>
        <end position="209"/>
    </location>
</feature>
<reference evidence="3 4" key="1">
    <citation type="submission" date="2023-08" db="EMBL/GenBank/DDBJ databases">
        <title>Black Yeasts Isolated from many extreme environments.</title>
        <authorList>
            <person name="Coleine C."/>
            <person name="Stajich J.E."/>
            <person name="Selbmann L."/>
        </authorList>
    </citation>
    <scope>NUCLEOTIDE SEQUENCE [LARGE SCALE GENOMIC DNA]</scope>
    <source>
        <strain evidence="3 4">CCFEE 6328</strain>
    </source>
</reference>
<dbReference type="EMBL" id="JAVRRF010000003">
    <property type="protein sequence ID" value="KAK5066815.1"/>
    <property type="molecule type" value="Genomic_DNA"/>
</dbReference>
<keyword evidence="4" id="KW-1185">Reference proteome</keyword>
<name>A0ABR0JLF5_9EURO</name>
<dbReference type="PANTHER" id="PTHR39405">
    <property type="entry name" value="DSC E3 UBIQUITIN LIGASE COMPLEX SUBUNIT 4"/>
    <property type="match status" value="1"/>
</dbReference>
<dbReference type="InterPro" id="IPR013715">
    <property type="entry name" value="DUF1746"/>
</dbReference>
<feature type="domain" description="DUF1746" evidence="2">
    <location>
        <begin position="32"/>
        <end position="132"/>
    </location>
</feature>
<feature type="compositionally biased region" description="Basic and acidic residues" evidence="1">
    <location>
        <begin position="189"/>
        <end position="201"/>
    </location>
</feature>
<comment type="caution">
    <text evidence="3">The sequence shown here is derived from an EMBL/GenBank/DDBJ whole genome shotgun (WGS) entry which is preliminary data.</text>
</comment>
<accession>A0ABR0JLF5</accession>
<protein>
    <recommendedName>
        <fullName evidence="2">DUF1746 domain-containing protein</fullName>
    </recommendedName>
</protein>
<dbReference type="Proteomes" id="UP001345691">
    <property type="component" value="Unassembled WGS sequence"/>
</dbReference>
<dbReference type="PANTHER" id="PTHR39405:SF1">
    <property type="entry name" value="DSC E3 UBIQUITIN LIGASE COMPLEX SUBUNIT 4"/>
    <property type="match status" value="1"/>
</dbReference>
<organism evidence="3 4">
    <name type="scientific">Exophiala sideris</name>
    <dbReference type="NCBI Taxonomy" id="1016849"/>
    <lineage>
        <taxon>Eukaryota</taxon>
        <taxon>Fungi</taxon>
        <taxon>Dikarya</taxon>
        <taxon>Ascomycota</taxon>
        <taxon>Pezizomycotina</taxon>
        <taxon>Eurotiomycetes</taxon>
        <taxon>Chaetothyriomycetidae</taxon>
        <taxon>Chaetothyriales</taxon>
        <taxon>Herpotrichiellaceae</taxon>
        <taxon>Exophiala</taxon>
    </lineage>
</organism>